<dbReference type="Proteomes" id="UP000092884">
    <property type="component" value="Chromosome"/>
</dbReference>
<keyword evidence="1" id="KW-0732">Signal</keyword>
<dbReference type="OrthoDB" id="5325786at2"/>
<evidence type="ECO:0008006" key="4">
    <source>
        <dbReference type="Google" id="ProtNLM"/>
    </source>
</evidence>
<evidence type="ECO:0000313" key="2">
    <source>
        <dbReference type="EMBL" id="ANV97942.1"/>
    </source>
</evidence>
<feature type="chain" id="PRO_5008530194" description="Outer membrane protein" evidence="1">
    <location>
        <begin position="21"/>
        <end position="206"/>
    </location>
</feature>
<name>A0A1B1U5G9_9HELI</name>
<proteinExistence type="predicted"/>
<evidence type="ECO:0000256" key="1">
    <source>
        <dbReference type="SAM" id="SignalP"/>
    </source>
</evidence>
<dbReference type="STRING" id="222136.BBW65_03625"/>
<gene>
    <name evidence="2" type="ORF">BBW65_03625</name>
</gene>
<accession>A0A1B1U5G9</accession>
<keyword evidence="3" id="KW-1185">Reference proteome</keyword>
<dbReference type="RefSeq" id="WP_066339844.1">
    <property type="nucleotide sequence ID" value="NZ_CP016503.1"/>
</dbReference>
<protein>
    <recommendedName>
        <fullName evidence="4">Outer membrane protein</fullName>
    </recommendedName>
</protein>
<organism evidence="2 3">
    <name type="scientific">Helicobacter enhydrae</name>
    <dbReference type="NCBI Taxonomy" id="222136"/>
    <lineage>
        <taxon>Bacteria</taxon>
        <taxon>Pseudomonadati</taxon>
        <taxon>Campylobacterota</taxon>
        <taxon>Epsilonproteobacteria</taxon>
        <taxon>Campylobacterales</taxon>
        <taxon>Helicobacteraceae</taxon>
        <taxon>Helicobacter</taxon>
    </lineage>
</organism>
<feature type="signal peptide" evidence="1">
    <location>
        <begin position="1"/>
        <end position="20"/>
    </location>
</feature>
<dbReference type="Pfam" id="PF01856">
    <property type="entry name" value="HP_OMP"/>
    <property type="match status" value="1"/>
</dbReference>
<dbReference type="KEGG" id="het:BBW65_03625"/>
<evidence type="ECO:0000313" key="3">
    <source>
        <dbReference type="Proteomes" id="UP000092884"/>
    </source>
</evidence>
<dbReference type="InterPro" id="IPR002718">
    <property type="entry name" value="OMP_Helicobacter"/>
</dbReference>
<dbReference type="AlphaFoldDB" id="A0A1B1U5G9"/>
<reference evidence="3" key="1">
    <citation type="submission" date="2016-07" db="EMBL/GenBank/DDBJ databases">
        <authorList>
            <person name="Florea S."/>
            <person name="Webb J.S."/>
            <person name="Jaromczyk J."/>
            <person name="Schardl C.L."/>
        </authorList>
    </citation>
    <scope>NUCLEOTIDE SEQUENCE [LARGE SCALE GENOMIC DNA]</scope>
    <source>
        <strain evidence="3">MIT 01-6242</strain>
    </source>
</reference>
<sequence length="206" mass="22630">MRKVLSLLVASLAFCAVAQAKWFVGIEAGYAVQSDYGLSDSNIKMALPWIDATPEAIRNGTRGYSLGASLGYEGFYWKYVGTRNGLGVGYTSIYSQGFAEHAESFQAESFSDLMVNFFHNGSSSVGVFVGVGVVYNYVLSRFEDSEDVTHVLDVGWRMGVSTMLDNHHRVDLIAKLPSASIGLDSGFDRLDSFARTSFVVGYRYIF</sequence>
<dbReference type="EMBL" id="CP016503">
    <property type="protein sequence ID" value="ANV97942.1"/>
    <property type="molecule type" value="Genomic_DNA"/>
</dbReference>